<proteinExistence type="predicted"/>
<sequence>GHREYREYSRWAAGLKNNTAVDSLPVAYWGLYKAGEGIIVLVDKFFPLRPGDV</sequence>
<evidence type="ECO:0000313" key="2">
    <source>
        <dbReference type="Proteomes" id="UP000595437"/>
    </source>
</evidence>
<dbReference type="AlphaFoldDB" id="A0A7T8KC68"/>
<keyword evidence="2" id="KW-1185">Reference proteome</keyword>
<dbReference type="Proteomes" id="UP000595437">
    <property type="component" value="Chromosome 3"/>
</dbReference>
<organism evidence="1 2">
    <name type="scientific">Caligus rogercresseyi</name>
    <name type="common">Sea louse</name>
    <dbReference type="NCBI Taxonomy" id="217165"/>
    <lineage>
        <taxon>Eukaryota</taxon>
        <taxon>Metazoa</taxon>
        <taxon>Ecdysozoa</taxon>
        <taxon>Arthropoda</taxon>
        <taxon>Crustacea</taxon>
        <taxon>Multicrustacea</taxon>
        <taxon>Hexanauplia</taxon>
        <taxon>Copepoda</taxon>
        <taxon>Siphonostomatoida</taxon>
        <taxon>Caligidae</taxon>
        <taxon>Caligus</taxon>
    </lineage>
</organism>
<reference evidence="2" key="1">
    <citation type="submission" date="2021-01" db="EMBL/GenBank/DDBJ databases">
        <title>Caligus Genome Assembly.</title>
        <authorList>
            <person name="Gallardo-Escarate C."/>
        </authorList>
    </citation>
    <scope>NUCLEOTIDE SEQUENCE [LARGE SCALE GENOMIC DNA]</scope>
</reference>
<evidence type="ECO:0000313" key="1">
    <source>
        <dbReference type="EMBL" id="QQP53200.1"/>
    </source>
</evidence>
<accession>A0A7T8KC68</accession>
<name>A0A7T8KC68_CALRO</name>
<protein>
    <submittedName>
        <fullName evidence="1">Uncharacterized protein</fullName>
    </submittedName>
</protein>
<gene>
    <name evidence="1" type="ORF">FKW44_005581</name>
</gene>
<feature type="non-terminal residue" evidence="1">
    <location>
        <position position="1"/>
    </location>
</feature>
<dbReference type="EMBL" id="CP045892">
    <property type="protein sequence ID" value="QQP53200.1"/>
    <property type="molecule type" value="Genomic_DNA"/>
</dbReference>